<proteinExistence type="predicted"/>
<dbReference type="InterPro" id="IPR046797">
    <property type="entry name" value="PDDEXK_12"/>
</dbReference>
<dbReference type="Pfam" id="PF20516">
    <property type="entry name" value="PDDEXK_12"/>
    <property type="match status" value="1"/>
</dbReference>
<evidence type="ECO:0000256" key="1">
    <source>
        <dbReference type="SAM" id="MobiDB-lite"/>
    </source>
</evidence>
<keyword evidence="2" id="KW-0472">Membrane</keyword>
<evidence type="ECO:0000313" key="5">
    <source>
        <dbReference type="Proteomes" id="UP000305948"/>
    </source>
</evidence>
<evidence type="ECO:0000259" key="3">
    <source>
        <dbReference type="Pfam" id="PF20516"/>
    </source>
</evidence>
<keyword evidence="2" id="KW-0812">Transmembrane</keyword>
<dbReference type="EMBL" id="ML213512">
    <property type="protein sequence ID" value="TFK50802.1"/>
    <property type="molecule type" value="Genomic_DNA"/>
</dbReference>
<dbReference type="Proteomes" id="UP000305948">
    <property type="component" value="Unassembled WGS sequence"/>
</dbReference>
<accession>A0A5C3N185</accession>
<protein>
    <recommendedName>
        <fullName evidence="3">PD-(D/E)XK nuclease-like domain-containing protein</fullName>
    </recommendedName>
</protein>
<evidence type="ECO:0000313" key="4">
    <source>
        <dbReference type="EMBL" id="TFK50802.1"/>
    </source>
</evidence>
<dbReference type="OrthoDB" id="4161186at2759"/>
<keyword evidence="2" id="KW-1133">Transmembrane helix</keyword>
<organism evidence="4 5">
    <name type="scientific">Heliocybe sulcata</name>
    <dbReference type="NCBI Taxonomy" id="5364"/>
    <lineage>
        <taxon>Eukaryota</taxon>
        <taxon>Fungi</taxon>
        <taxon>Dikarya</taxon>
        <taxon>Basidiomycota</taxon>
        <taxon>Agaricomycotina</taxon>
        <taxon>Agaricomycetes</taxon>
        <taxon>Gloeophyllales</taxon>
        <taxon>Gloeophyllaceae</taxon>
        <taxon>Heliocybe</taxon>
    </lineage>
</organism>
<feature type="domain" description="PD-(D/E)XK nuclease-like" evidence="3">
    <location>
        <begin position="1"/>
        <end position="202"/>
    </location>
</feature>
<gene>
    <name evidence="4" type="ORF">OE88DRAFT_180236</name>
</gene>
<feature type="region of interest" description="Disordered" evidence="1">
    <location>
        <begin position="13"/>
        <end position="53"/>
    </location>
</feature>
<dbReference type="STRING" id="5364.A0A5C3N185"/>
<feature type="transmembrane region" description="Helical" evidence="2">
    <location>
        <begin position="168"/>
        <end position="194"/>
    </location>
</feature>
<evidence type="ECO:0000256" key="2">
    <source>
        <dbReference type="SAM" id="Phobius"/>
    </source>
</evidence>
<name>A0A5C3N185_9AGAM</name>
<dbReference type="AlphaFoldDB" id="A0A5C3N185"/>
<sequence>MVDYVICLGSDAGPDGLEHPHPSSSPPPSLHSRIDELLSSSDDDDHGPAAGSVNHTVYPALRRMPIAISIETEVVERTEEEARVQLGIWVAAQAKRIHMLLGAAARQRIRGTGMGTEAEVEEDVRRILQRALFPLLFVQTDTWTVYLARVSLVDNALPSTGGPLRVHIYTSFVLGSTSSIVGIYTLLSGLGVLLDWVTTEYRRWWEAILDFAEGKEIGVVG</sequence>
<keyword evidence="5" id="KW-1185">Reference proteome</keyword>
<reference evidence="4 5" key="1">
    <citation type="journal article" date="2019" name="Nat. Ecol. Evol.">
        <title>Megaphylogeny resolves global patterns of mushroom evolution.</title>
        <authorList>
            <person name="Varga T."/>
            <person name="Krizsan K."/>
            <person name="Foldi C."/>
            <person name="Dima B."/>
            <person name="Sanchez-Garcia M."/>
            <person name="Sanchez-Ramirez S."/>
            <person name="Szollosi G.J."/>
            <person name="Szarkandi J.G."/>
            <person name="Papp V."/>
            <person name="Albert L."/>
            <person name="Andreopoulos W."/>
            <person name="Angelini C."/>
            <person name="Antonin V."/>
            <person name="Barry K.W."/>
            <person name="Bougher N.L."/>
            <person name="Buchanan P."/>
            <person name="Buyck B."/>
            <person name="Bense V."/>
            <person name="Catcheside P."/>
            <person name="Chovatia M."/>
            <person name="Cooper J."/>
            <person name="Damon W."/>
            <person name="Desjardin D."/>
            <person name="Finy P."/>
            <person name="Geml J."/>
            <person name="Haridas S."/>
            <person name="Hughes K."/>
            <person name="Justo A."/>
            <person name="Karasinski D."/>
            <person name="Kautmanova I."/>
            <person name="Kiss B."/>
            <person name="Kocsube S."/>
            <person name="Kotiranta H."/>
            <person name="LaButti K.M."/>
            <person name="Lechner B.E."/>
            <person name="Liimatainen K."/>
            <person name="Lipzen A."/>
            <person name="Lukacs Z."/>
            <person name="Mihaltcheva S."/>
            <person name="Morgado L.N."/>
            <person name="Niskanen T."/>
            <person name="Noordeloos M.E."/>
            <person name="Ohm R.A."/>
            <person name="Ortiz-Santana B."/>
            <person name="Ovrebo C."/>
            <person name="Racz N."/>
            <person name="Riley R."/>
            <person name="Savchenko A."/>
            <person name="Shiryaev A."/>
            <person name="Soop K."/>
            <person name="Spirin V."/>
            <person name="Szebenyi C."/>
            <person name="Tomsovsky M."/>
            <person name="Tulloss R.E."/>
            <person name="Uehling J."/>
            <person name="Grigoriev I.V."/>
            <person name="Vagvolgyi C."/>
            <person name="Papp T."/>
            <person name="Martin F.M."/>
            <person name="Miettinen O."/>
            <person name="Hibbett D.S."/>
            <person name="Nagy L.G."/>
        </authorList>
    </citation>
    <scope>NUCLEOTIDE SEQUENCE [LARGE SCALE GENOMIC DNA]</scope>
    <source>
        <strain evidence="4 5">OMC1185</strain>
    </source>
</reference>